<evidence type="ECO:0000256" key="8">
    <source>
        <dbReference type="ARBA" id="ARBA00022927"/>
    </source>
</evidence>
<evidence type="ECO:0000256" key="2">
    <source>
        <dbReference type="ARBA" id="ARBA00007208"/>
    </source>
</evidence>
<evidence type="ECO:0000256" key="3">
    <source>
        <dbReference type="ARBA" id="ARBA00021563"/>
    </source>
</evidence>
<keyword evidence="7" id="KW-0812">Transmembrane</keyword>
<name>A0A846ZP25_9GAMM</name>
<dbReference type="AlphaFoldDB" id="A0A846ZP25"/>
<organism evidence="11 12">
    <name type="scientific">Oleiagrimonas citrea</name>
    <dbReference type="NCBI Taxonomy" id="1665687"/>
    <lineage>
        <taxon>Bacteria</taxon>
        <taxon>Pseudomonadati</taxon>
        <taxon>Pseudomonadota</taxon>
        <taxon>Gammaproteobacteria</taxon>
        <taxon>Lysobacterales</taxon>
        <taxon>Rhodanobacteraceae</taxon>
        <taxon>Oleiagrimonas</taxon>
    </lineage>
</organism>
<dbReference type="RefSeq" id="WP_168609576.1">
    <property type="nucleotide sequence ID" value="NZ_JAAZQD010000004.1"/>
</dbReference>
<keyword evidence="5" id="KW-1003">Cell membrane</keyword>
<keyword evidence="4" id="KW-0813">Transport</keyword>
<gene>
    <name evidence="11" type="ORF">HF690_11795</name>
</gene>
<proteinExistence type="inferred from homology"/>
<dbReference type="GO" id="GO:0015628">
    <property type="term" value="P:protein secretion by the type II secretion system"/>
    <property type="evidence" value="ECO:0007669"/>
    <property type="project" value="InterPro"/>
</dbReference>
<evidence type="ECO:0000256" key="7">
    <source>
        <dbReference type="ARBA" id="ARBA00022692"/>
    </source>
</evidence>
<comment type="subcellular location">
    <subcellularLocation>
        <location evidence="1">Cell inner membrane</location>
    </subcellularLocation>
</comment>
<evidence type="ECO:0000313" key="11">
    <source>
        <dbReference type="EMBL" id="NKZ39632.1"/>
    </source>
</evidence>
<protein>
    <recommendedName>
        <fullName evidence="3">Type II secretion system protein N</fullName>
    </recommendedName>
    <alternativeName>
        <fullName evidence="10">General secretion pathway protein N</fullName>
    </alternativeName>
</protein>
<keyword evidence="12" id="KW-1185">Reference proteome</keyword>
<keyword evidence="6" id="KW-0997">Cell inner membrane</keyword>
<dbReference type="GO" id="GO:0015627">
    <property type="term" value="C:type II protein secretion system complex"/>
    <property type="evidence" value="ECO:0007669"/>
    <property type="project" value="InterPro"/>
</dbReference>
<evidence type="ECO:0000256" key="10">
    <source>
        <dbReference type="ARBA" id="ARBA00030772"/>
    </source>
</evidence>
<dbReference type="InterPro" id="IPR022792">
    <property type="entry name" value="T2SS_protein-GspN"/>
</dbReference>
<evidence type="ECO:0000256" key="1">
    <source>
        <dbReference type="ARBA" id="ARBA00004533"/>
    </source>
</evidence>
<sequence length="253" mass="27508">MIRVRTLVWLLPLLAAIILVAFFPASWAWRLARAHASGMQVEAVHGSVWNGRAEGVVYDGIPFGEVHWALSRVALFGRVRLDLHLDGPLLQGRGYFERRDDAVIGERLHAVVHAQALPVTIGSPGLRPMGEVVVDIPRLRVRGRWPEQLDGTVTWSQAALVDAQGPVALGTLRARLHERAATTLEAQLSDDGGPLALSGQAQASLLGWRLDARLQARSNAPRLRQVLSHLGTLQQDGTLIVRREGGAVMGAAR</sequence>
<keyword evidence="8" id="KW-0653">Protein transport</keyword>
<evidence type="ECO:0000256" key="6">
    <source>
        <dbReference type="ARBA" id="ARBA00022519"/>
    </source>
</evidence>
<evidence type="ECO:0000256" key="5">
    <source>
        <dbReference type="ARBA" id="ARBA00022475"/>
    </source>
</evidence>
<comment type="similarity">
    <text evidence="2">Belongs to the GSP N family.</text>
</comment>
<accession>A0A846ZP25</accession>
<dbReference type="Proteomes" id="UP000541636">
    <property type="component" value="Unassembled WGS sequence"/>
</dbReference>
<comment type="caution">
    <text evidence="11">The sequence shown here is derived from an EMBL/GenBank/DDBJ whole genome shotgun (WGS) entry which is preliminary data.</text>
</comment>
<evidence type="ECO:0000256" key="9">
    <source>
        <dbReference type="ARBA" id="ARBA00023136"/>
    </source>
</evidence>
<keyword evidence="9" id="KW-0472">Membrane</keyword>
<dbReference type="Pfam" id="PF01203">
    <property type="entry name" value="T2SSN"/>
    <property type="match status" value="1"/>
</dbReference>
<dbReference type="GO" id="GO:0005886">
    <property type="term" value="C:plasma membrane"/>
    <property type="evidence" value="ECO:0007669"/>
    <property type="project" value="UniProtKB-SubCell"/>
</dbReference>
<dbReference type="EMBL" id="JAAZQD010000004">
    <property type="protein sequence ID" value="NKZ39632.1"/>
    <property type="molecule type" value="Genomic_DNA"/>
</dbReference>
<evidence type="ECO:0000313" key="12">
    <source>
        <dbReference type="Proteomes" id="UP000541636"/>
    </source>
</evidence>
<reference evidence="11 12" key="1">
    <citation type="journal article" date="2017" name="Int. J. Syst. Evol. Microbiol.">
        <title>Oleiagrimonas citrea sp. nov., a marine bacterium isolated from tidal flat sediment and emended description of the genus Oleiagrimonas Fang et al. 2015 and Oleiagrimonas soli.</title>
        <authorList>
            <person name="Yang S.H."/>
            <person name="Seo H.S."/>
            <person name="Seong C.N."/>
            <person name="Kwon K.K."/>
        </authorList>
    </citation>
    <scope>NUCLEOTIDE SEQUENCE [LARGE SCALE GENOMIC DNA]</scope>
    <source>
        <strain evidence="11 12">MEBiC09124</strain>
    </source>
</reference>
<evidence type="ECO:0000256" key="4">
    <source>
        <dbReference type="ARBA" id="ARBA00022448"/>
    </source>
</evidence>